<dbReference type="NCBIfam" id="NF041667">
    <property type="entry name" value="GvpU"/>
    <property type="match status" value="1"/>
</dbReference>
<dbReference type="Proteomes" id="UP001285636">
    <property type="component" value="Unassembled WGS sequence"/>
</dbReference>
<dbReference type="InterPro" id="IPR049644">
    <property type="entry name" value="GvpU-like"/>
</dbReference>
<reference evidence="1" key="1">
    <citation type="submission" date="2023-10" db="EMBL/GenBank/DDBJ databases">
        <title>Screening of Alkalihalophilus pseudofirmusBZ-TG-HK211 and Its Alleviation of Salt Stress on Rapeseed Growth.</title>
        <authorList>
            <person name="Zhao B."/>
            <person name="Guo T."/>
        </authorList>
    </citation>
    <scope>NUCLEOTIDE SEQUENCE</scope>
    <source>
        <strain evidence="1">BZ-TG-HK211</strain>
    </source>
</reference>
<protein>
    <submittedName>
        <fullName evidence="1">Gas vesicle accessory protein GvpU</fullName>
    </submittedName>
</protein>
<dbReference type="AlphaFoldDB" id="A0AAJ2U497"/>
<comment type="caution">
    <text evidence="1">The sequence shown here is derived from an EMBL/GenBank/DDBJ whole genome shotgun (WGS) entry which is preliminary data.</text>
</comment>
<organism evidence="1 2">
    <name type="scientific">Alkalihalophilus pseudofirmus</name>
    <name type="common">Bacillus pseudofirmus</name>
    <dbReference type="NCBI Taxonomy" id="79885"/>
    <lineage>
        <taxon>Bacteria</taxon>
        <taxon>Bacillati</taxon>
        <taxon>Bacillota</taxon>
        <taxon>Bacilli</taxon>
        <taxon>Bacillales</taxon>
        <taxon>Bacillaceae</taxon>
        <taxon>Alkalihalophilus</taxon>
    </lineage>
</organism>
<evidence type="ECO:0000313" key="2">
    <source>
        <dbReference type="Proteomes" id="UP001285636"/>
    </source>
</evidence>
<dbReference type="EMBL" id="JAWJAY010000006">
    <property type="protein sequence ID" value="MDV2887025.1"/>
    <property type="molecule type" value="Genomic_DNA"/>
</dbReference>
<accession>A0AAJ2U497</accession>
<gene>
    <name evidence="1" type="primary">gvpU</name>
    <name evidence="1" type="ORF">RYX45_17660</name>
</gene>
<proteinExistence type="predicted"/>
<evidence type="ECO:0000313" key="1">
    <source>
        <dbReference type="EMBL" id="MDV2887025.1"/>
    </source>
</evidence>
<sequence>MRNDLVLKKDPILEFFVQAANNRGFTLDLTLQIDGCLITGTLMSAKDYFMDLSEGFEDSDDITQAISKQMASASEEAGKSGTEEANYIHLKHADIYYGDSNPIPQSGVRLWRGKLSEVDGFFLGRITNTS</sequence>
<name>A0AAJ2U497_ALKPS</name>
<dbReference type="RefSeq" id="WP_075681679.1">
    <property type="nucleotide sequence ID" value="NZ_CP117835.1"/>
</dbReference>